<dbReference type="PANTHER" id="PTHR11241">
    <property type="entry name" value="DEOXYURIDINE 5'-TRIPHOSPHATE NUCLEOTIDOHYDROLASE"/>
    <property type="match status" value="1"/>
</dbReference>
<proteinExistence type="inferred from homology"/>
<evidence type="ECO:0000259" key="7">
    <source>
        <dbReference type="Pfam" id="PF00692"/>
    </source>
</evidence>
<organism evidence="8 9">
    <name type="scientific">Neurospora intermedia</name>
    <dbReference type="NCBI Taxonomy" id="5142"/>
    <lineage>
        <taxon>Eukaryota</taxon>
        <taxon>Fungi</taxon>
        <taxon>Dikarya</taxon>
        <taxon>Ascomycota</taxon>
        <taxon>Pezizomycotina</taxon>
        <taxon>Sordariomycetes</taxon>
        <taxon>Sordariomycetidae</taxon>
        <taxon>Sordariales</taxon>
        <taxon>Sordariaceae</taxon>
        <taxon>Neurospora</taxon>
    </lineage>
</organism>
<gene>
    <name evidence="8" type="ORF">QR685DRAFT_59192</name>
</gene>
<dbReference type="EC" id="3.6.1.23" evidence="4"/>
<sequence length="239" mass="25386">MFVARRLLSRSSFSLSIVSQTTTTFKHFFATITPMTTGTTEPTASSPPAKRIKTSADSFSQTTTAATTTAATMTADTQTPVTKVDQAPPLLIKKLSDKARLPTRGSAFAAGYDIYASKETTIPARGKGLVDTDISMAVPAGTCTFSFIILTFSPSSVYFFFSSLISFGCTSGGHSVEALRGFSRFARFPTLSSPSLLLLALLCPSFSPLPFSALPLSPLSFLFCPSPSSTLRILADRNG</sequence>
<comment type="similarity">
    <text evidence="2">Belongs to the dUTPase family.</text>
</comment>
<evidence type="ECO:0000256" key="4">
    <source>
        <dbReference type="ARBA" id="ARBA00012379"/>
    </source>
</evidence>
<evidence type="ECO:0000256" key="2">
    <source>
        <dbReference type="ARBA" id="ARBA00006581"/>
    </source>
</evidence>
<reference evidence="8 9" key="1">
    <citation type="submission" date="2023-09" db="EMBL/GenBank/DDBJ databases">
        <title>Multi-omics analysis of a traditional fermented food reveals byproduct-associated fungal strains for waste-to-food upcycling.</title>
        <authorList>
            <consortium name="Lawrence Berkeley National Laboratory"/>
            <person name="Rekdal V.M."/>
            <person name="Villalobos-Escobedo J.M."/>
            <person name="Rodriguez-Valeron N."/>
            <person name="Garcia M.O."/>
            <person name="Vasquez D.P."/>
            <person name="Damayanti I."/>
            <person name="Sorensen P.M."/>
            <person name="Baidoo E.E."/>
            <person name="De Carvalho A.C."/>
            <person name="Riley R."/>
            <person name="Lipzen A."/>
            <person name="He G."/>
            <person name="Yan M."/>
            <person name="Haridas S."/>
            <person name="Daum C."/>
            <person name="Yoshinaga Y."/>
            <person name="Ng V."/>
            <person name="Grigoriev I.V."/>
            <person name="Munk R."/>
            <person name="Nuraida L."/>
            <person name="Wijaya C.H."/>
            <person name="Morales P.-C."/>
            <person name="Keasling J.D."/>
        </authorList>
    </citation>
    <scope>NUCLEOTIDE SEQUENCE [LARGE SCALE GENOMIC DNA]</scope>
    <source>
        <strain evidence="8 9">FGSC 2613</strain>
    </source>
</reference>
<feature type="region of interest" description="Disordered" evidence="6">
    <location>
        <begin position="37"/>
        <end position="58"/>
    </location>
</feature>
<dbReference type="Gene3D" id="2.70.40.10">
    <property type="match status" value="1"/>
</dbReference>
<evidence type="ECO:0000256" key="3">
    <source>
        <dbReference type="ARBA" id="ARBA00011233"/>
    </source>
</evidence>
<dbReference type="InterPro" id="IPR036157">
    <property type="entry name" value="dUTPase-like_sf"/>
</dbReference>
<evidence type="ECO:0000256" key="6">
    <source>
        <dbReference type="SAM" id="MobiDB-lite"/>
    </source>
</evidence>
<evidence type="ECO:0000313" key="9">
    <source>
        <dbReference type="Proteomes" id="UP001451303"/>
    </source>
</evidence>
<dbReference type="Pfam" id="PF00692">
    <property type="entry name" value="dUTPase"/>
    <property type="match status" value="1"/>
</dbReference>
<comment type="pathway">
    <text evidence="1">Pyrimidine metabolism; dUMP biosynthesis; dUMP from dCTP (dUTP route): step 2/2.</text>
</comment>
<feature type="domain" description="dUTPase-like" evidence="7">
    <location>
        <begin position="98"/>
        <end position="142"/>
    </location>
</feature>
<dbReference type="EMBL" id="JAVLET010000001">
    <property type="protein sequence ID" value="KAL0475769.1"/>
    <property type="molecule type" value="Genomic_DNA"/>
</dbReference>
<evidence type="ECO:0000313" key="8">
    <source>
        <dbReference type="EMBL" id="KAL0475769.1"/>
    </source>
</evidence>
<dbReference type="InterPro" id="IPR029054">
    <property type="entry name" value="dUTPase-like"/>
</dbReference>
<dbReference type="InterPro" id="IPR008181">
    <property type="entry name" value="dUTPase"/>
</dbReference>
<name>A0ABR3DSW3_NEUIN</name>
<comment type="subunit">
    <text evidence="3">Homotrimer.</text>
</comment>
<evidence type="ECO:0000256" key="5">
    <source>
        <dbReference type="ARBA" id="ARBA00023080"/>
    </source>
</evidence>
<keyword evidence="9" id="KW-1185">Reference proteome</keyword>
<keyword evidence="5" id="KW-0546">Nucleotide metabolism</keyword>
<dbReference type="PANTHER" id="PTHR11241:SF0">
    <property type="entry name" value="DEOXYURIDINE 5'-TRIPHOSPHATE NUCLEOTIDOHYDROLASE"/>
    <property type="match status" value="1"/>
</dbReference>
<protein>
    <recommendedName>
        <fullName evidence="4">dUTP diphosphatase</fullName>
        <ecNumber evidence="4">3.6.1.23</ecNumber>
    </recommendedName>
</protein>
<dbReference type="SUPFAM" id="SSF51283">
    <property type="entry name" value="dUTPase-like"/>
    <property type="match status" value="1"/>
</dbReference>
<dbReference type="Proteomes" id="UP001451303">
    <property type="component" value="Unassembled WGS sequence"/>
</dbReference>
<evidence type="ECO:0000256" key="1">
    <source>
        <dbReference type="ARBA" id="ARBA00005142"/>
    </source>
</evidence>
<comment type="caution">
    <text evidence="8">The sequence shown here is derived from an EMBL/GenBank/DDBJ whole genome shotgun (WGS) entry which is preliminary data.</text>
</comment>
<accession>A0ABR3DSW3</accession>